<dbReference type="InterPro" id="IPR029071">
    <property type="entry name" value="Ubiquitin-like_domsf"/>
</dbReference>
<dbReference type="Pfam" id="PF14560">
    <property type="entry name" value="Ubiquitin_2"/>
    <property type="match status" value="1"/>
</dbReference>
<dbReference type="Gene3D" id="3.10.20.90">
    <property type="entry name" value="Phosphatidylinositol 3-kinase Catalytic Subunit, Chain A, domain 1"/>
    <property type="match status" value="1"/>
</dbReference>
<dbReference type="AlphaFoldDB" id="A0AAV8XAX5"/>
<dbReference type="EMBL" id="JANEYF010003516">
    <property type="protein sequence ID" value="KAJ8935792.1"/>
    <property type="molecule type" value="Genomic_DNA"/>
</dbReference>
<dbReference type="CDD" id="cd01789">
    <property type="entry name" value="Ubl_TBCB"/>
    <property type="match status" value="1"/>
</dbReference>
<gene>
    <name evidence="2" type="ORF">NQ314_012642</name>
</gene>
<feature type="domain" description="Ubiquitin-like" evidence="1">
    <location>
        <begin position="1"/>
        <end position="49"/>
    </location>
</feature>
<name>A0AAV8XAX5_9CUCU</name>
<evidence type="ECO:0000259" key="1">
    <source>
        <dbReference type="Pfam" id="PF14560"/>
    </source>
</evidence>
<protein>
    <recommendedName>
        <fullName evidence="1">Ubiquitin-like domain-containing protein</fullName>
    </recommendedName>
</protein>
<dbReference type="InterPro" id="IPR045172">
    <property type="entry name" value="TBCB_Ubl"/>
</dbReference>
<proteinExistence type="predicted"/>
<dbReference type="InterPro" id="IPR000626">
    <property type="entry name" value="Ubiquitin-like_dom"/>
</dbReference>
<dbReference type="Proteomes" id="UP001162156">
    <property type="component" value="Unassembled WGS sequence"/>
</dbReference>
<dbReference type="GO" id="GO:0043014">
    <property type="term" value="F:alpha-tubulin binding"/>
    <property type="evidence" value="ECO:0007669"/>
    <property type="project" value="InterPro"/>
</dbReference>
<keyword evidence="3" id="KW-1185">Reference proteome</keyword>
<dbReference type="SUPFAM" id="SSF54236">
    <property type="entry name" value="Ubiquitin-like"/>
    <property type="match status" value="1"/>
</dbReference>
<sequence>MTGGSCQTMQVEAYTKDNKLICKLDNDNALLGFYPLEDGMRLHVIDQFQIRNELDFGNEPKFELSEEEYSKKGDSVRAFLLKNKLGKTHELTCTQCCVCIRLFKFHTVY</sequence>
<accession>A0AAV8XAX5</accession>
<evidence type="ECO:0000313" key="3">
    <source>
        <dbReference type="Proteomes" id="UP001162156"/>
    </source>
</evidence>
<comment type="caution">
    <text evidence="2">The sequence shown here is derived from an EMBL/GenBank/DDBJ whole genome shotgun (WGS) entry which is preliminary data.</text>
</comment>
<dbReference type="GO" id="GO:0007021">
    <property type="term" value="P:tubulin complex assembly"/>
    <property type="evidence" value="ECO:0007669"/>
    <property type="project" value="InterPro"/>
</dbReference>
<dbReference type="GO" id="GO:0007023">
    <property type="term" value="P:post-chaperonin tubulin folding pathway"/>
    <property type="evidence" value="ECO:0007669"/>
    <property type="project" value="InterPro"/>
</dbReference>
<organism evidence="2 3">
    <name type="scientific">Rhamnusium bicolor</name>
    <dbReference type="NCBI Taxonomy" id="1586634"/>
    <lineage>
        <taxon>Eukaryota</taxon>
        <taxon>Metazoa</taxon>
        <taxon>Ecdysozoa</taxon>
        <taxon>Arthropoda</taxon>
        <taxon>Hexapoda</taxon>
        <taxon>Insecta</taxon>
        <taxon>Pterygota</taxon>
        <taxon>Neoptera</taxon>
        <taxon>Endopterygota</taxon>
        <taxon>Coleoptera</taxon>
        <taxon>Polyphaga</taxon>
        <taxon>Cucujiformia</taxon>
        <taxon>Chrysomeloidea</taxon>
        <taxon>Cerambycidae</taxon>
        <taxon>Lepturinae</taxon>
        <taxon>Rhagiini</taxon>
        <taxon>Rhamnusium</taxon>
    </lineage>
</organism>
<reference evidence="2" key="1">
    <citation type="journal article" date="2023" name="Insect Mol. Biol.">
        <title>Genome sequencing provides insights into the evolution of gene families encoding plant cell wall-degrading enzymes in longhorned beetles.</title>
        <authorList>
            <person name="Shin N.R."/>
            <person name="Okamura Y."/>
            <person name="Kirsch R."/>
            <person name="Pauchet Y."/>
        </authorList>
    </citation>
    <scope>NUCLEOTIDE SEQUENCE</scope>
    <source>
        <strain evidence="2">RBIC_L_NR</strain>
    </source>
</reference>
<evidence type="ECO:0000313" key="2">
    <source>
        <dbReference type="EMBL" id="KAJ8935792.1"/>
    </source>
</evidence>